<dbReference type="AlphaFoldDB" id="F8IL62"/>
<dbReference type="PANTHER" id="PTHR43757:SF2">
    <property type="entry name" value="AMINOMETHYLTRANSFERASE, MITOCHONDRIAL"/>
    <property type="match status" value="1"/>
</dbReference>
<evidence type="ECO:0000256" key="5">
    <source>
        <dbReference type="ARBA" id="ARBA00031395"/>
    </source>
</evidence>
<dbReference type="FunFam" id="2.40.30.110:FF:000003">
    <property type="entry name" value="Aminomethyltransferase"/>
    <property type="match status" value="1"/>
</dbReference>
<reference evidence="12" key="2">
    <citation type="submission" date="2011-06" db="EMBL/GenBank/DDBJ databases">
        <title>The complete genome sequence of Alicyclobacillus acidocaldarius sp. Tc-4-1.</title>
        <authorList>
            <person name="Chen Y."/>
            <person name="He Y."/>
            <person name="Dong Z."/>
            <person name="Hu S."/>
        </authorList>
    </citation>
    <scope>NUCLEOTIDE SEQUENCE [LARGE SCALE GENOMIC DNA]</scope>
    <source>
        <strain evidence="12">Tc-4-1</strain>
    </source>
</reference>
<dbReference type="Proteomes" id="UP000000292">
    <property type="component" value="Chromosome"/>
</dbReference>
<dbReference type="InterPro" id="IPR013977">
    <property type="entry name" value="GcvT_C"/>
</dbReference>
<evidence type="ECO:0000256" key="4">
    <source>
        <dbReference type="ARBA" id="ARBA00022679"/>
    </source>
</evidence>
<dbReference type="GO" id="GO:0019464">
    <property type="term" value="P:glycine decarboxylation via glycine cleavage system"/>
    <property type="evidence" value="ECO:0007669"/>
    <property type="project" value="UniProtKB-UniRule"/>
</dbReference>
<comment type="subunit">
    <text evidence="7">The glycine cleavage system is composed of four proteins: P, T, L and H.</text>
</comment>
<dbReference type="InterPro" id="IPR028896">
    <property type="entry name" value="GcvT/YgfZ/DmdA"/>
</dbReference>
<evidence type="ECO:0000256" key="3">
    <source>
        <dbReference type="ARBA" id="ARBA00022576"/>
    </source>
</evidence>
<dbReference type="EMBL" id="CP002902">
    <property type="protein sequence ID" value="AEJ43628.1"/>
    <property type="molecule type" value="Genomic_DNA"/>
</dbReference>
<comment type="catalytic activity">
    <reaction evidence="6 7">
        <text>N(6)-[(R)-S(8)-aminomethyldihydrolipoyl]-L-lysyl-[protein] + (6S)-5,6,7,8-tetrahydrofolate = N(6)-[(R)-dihydrolipoyl]-L-lysyl-[protein] + (6R)-5,10-methylene-5,6,7,8-tetrahydrofolate + NH4(+)</text>
        <dbReference type="Rhea" id="RHEA:16945"/>
        <dbReference type="Rhea" id="RHEA-COMP:10475"/>
        <dbReference type="Rhea" id="RHEA-COMP:10492"/>
        <dbReference type="ChEBI" id="CHEBI:15636"/>
        <dbReference type="ChEBI" id="CHEBI:28938"/>
        <dbReference type="ChEBI" id="CHEBI:57453"/>
        <dbReference type="ChEBI" id="CHEBI:83100"/>
        <dbReference type="ChEBI" id="CHEBI:83143"/>
        <dbReference type="EC" id="2.1.2.10"/>
    </reaction>
</comment>
<organism evidence="11 12">
    <name type="scientific">Alicyclobacillus acidocaldarius (strain Tc-4-1)</name>
    <name type="common">Bacillus acidocaldarius</name>
    <dbReference type="NCBI Taxonomy" id="1048834"/>
    <lineage>
        <taxon>Bacteria</taxon>
        <taxon>Bacillati</taxon>
        <taxon>Bacillota</taxon>
        <taxon>Bacilli</taxon>
        <taxon>Bacillales</taxon>
        <taxon>Alicyclobacillaceae</taxon>
        <taxon>Alicyclobacillus</taxon>
    </lineage>
</organism>
<dbReference type="Gene3D" id="3.30.1360.120">
    <property type="entry name" value="Probable tRNA modification gtpase trme, domain 1"/>
    <property type="match status" value="1"/>
</dbReference>
<dbReference type="PATRIC" id="fig|1048834.4.peg.1619"/>
<evidence type="ECO:0000256" key="8">
    <source>
        <dbReference type="PIRSR" id="PIRSR006487-1"/>
    </source>
</evidence>
<dbReference type="Pfam" id="PF08669">
    <property type="entry name" value="GCV_T_C"/>
    <property type="match status" value="1"/>
</dbReference>
<dbReference type="HAMAP" id="MF_00259">
    <property type="entry name" value="GcvT"/>
    <property type="match status" value="1"/>
</dbReference>
<evidence type="ECO:0000256" key="7">
    <source>
        <dbReference type="HAMAP-Rule" id="MF_00259"/>
    </source>
</evidence>
<evidence type="ECO:0000313" key="11">
    <source>
        <dbReference type="EMBL" id="AEJ43628.1"/>
    </source>
</evidence>
<feature type="binding site" evidence="8">
    <location>
        <position position="198"/>
    </location>
    <ligand>
        <name>substrate</name>
    </ligand>
</feature>
<evidence type="ECO:0000313" key="12">
    <source>
        <dbReference type="Proteomes" id="UP000000292"/>
    </source>
</evidence>
<reference evidence="11 12" key="1">
    <citation type="journal article" date="2011" name="J. Bacteriol.">
        <title>Complete Genome Sequence of Alicyclobacillus acidocaldarius Strain Tc-4-1.</title>
        <authorList>
            <person name="Chen Y."/>
            <person name="He Y."/>
            <person name="Zhang B."/>
            <person name="Yang J."/>
            <person name="Li W."/>
            <person name="Dong Z."/>
            <person name="Hu S."/>
        </authorList>
    </citation>
    <scope>NUCLEOTIDE SEQUENCE [LARGE SCALE GENOMIC DNA]</scope>
    <source>
        <strain evidence="11 12">Tc-4-1</strain>
    </source>
</reference>
<gene>
    <name evidence="7 11" type="primary">gcvT</name>
    <name evidence="11" type="ordered locus">TC41_1701</name>
</gene>
<dbReference type="NCBIfam" id="NF001567">
    <property type="entry name" value="PRK00389.1"/>
    <property type="match status" value="1"/>
</dbReference>
<name>F8IL62_ALIAT</name>
<feature type="domain" description="Aminomethyltransferase C-terminal" evidence="10">
    <location>
        <begin position="280"/>
        <end position="357"/>
    </location>
</feature>
<protein>
    <recommendedName>
        <fullName evidence="2 7">Aminomethyltransferase</fullName>
        <ecNumber evidence="2 7">2.1.2.10</ecNumber>
    </recommendedName>
    <alternativeName>
        <fullName evidence="5 7">Glycine cleavage system T protein</fullName>
    </alternativeName>
</protein>
<dbReference type="EC" id="2.1.2.10" evidence="2 7"/>
<dbReference type="eggNOG" id="COG0404">
    <property type="taxonomic scope" value="Bacteria"/>
</dbReference>
<evidence type="ECO:0000256" key="1">
    <source>
        <dbReference type="ARBA" id="ARBA00008609"/>
    </source>
</evidence>
<dbReference type="InterPro" id="IPR029043">
    <property type="entry name" value="GcvT/YgfZ_C"/>
</dbReference>
<dbReference type="Gene3D" id="4.10.1250.10">
    <property type="entry name" value="Aminomethyltransferase fragment"/>
    <property type="match status" value="1"/>
</dbReference>
<dbReference type="FunFam" id="3.30.70.1400:FF:000001">
    <property type="entry name" value="Aminomethyltransferase"/>
    <property type="match status" value="1"/>
</dbReference>
<dbReference type="GO" id="GO:0005960">
    <property type="term" value="C:glycine cleavage complex"/>
    <property type="evidence" value="ECO:0007669"/>
    <property type="project" value="InterPro"/>
</dbReference>
<dbReference type="PANTHER" id="PTHR43757">
    <property type="entry name" value="AMINOMETHYLTRANSFERASE"/>
    <property type="match status" value="1"/>
</dbReference>
<comment type="function">
    <text evidence="7">The glycine cleavage system catalyzes the degradation of glycine.</text>
</comment>
<sequence length="370" mass="41092">MAILEKRTPLYDLHLRFGARMVEFHGWEMPVQYTSIRDEHRAVRMDVGMFDVSHMGEIEVSGSDSFLFLQHLLTNDLARLRPGRALYTLMTDQRGGTLDDLLVYRLDDNRFWLVVNAANRDTDVAWIRSHVDGADVTVTDRSDEVALLAVQGPHAASRLESLGLSVGSLRPFSFTSARFQEGEIMVSRTGYTGEDGFELYTDGETARKLFEALYSLGVTPCGLGARDTLRLEACLPLYGQELRRDVTPLEASLAPFVKFDKGDFIGREALLSQAEAGPRRRLVGVEMADRAIPRTGYAVFRGEQRVGEITSGTLSPTLERPIGLALVNASAAVVGETLEVEIRGKRHVARVVPTPFYRRPKVSSSSAKEE</sequence>
<dbReference type="Gene3D" id="3.30.70.1400">
    <property type="entry name" value="Aminomethyltransferase beta-barrel domains"/>
    <property type="match status" value="1"/>
</dbReference>
<dbReference type="InterPro" id="IPR027266">
    <property type="entry name" value="TrmE/GcvT-like"/>
</dbReference>
<evidence type="ECO:0000256" key="6">
    <source>
        <dbReference type="ARBA" id="ARBA00047665"/>
    </source>
</evidence>
<dbReference type="Gene3D" id="2.40.30.110">
    <property type="entry name" value="Aminomethyltransferase beta-barrel domains"/>
    <property type="match status" value="1"/>
</dbReference>
<feature type="domain" description="GCVT N-terminal" evidence="9">
    <location>
        <begin position="10"/>
        <end position="261"/>
    </location>
</feature>
<dbReference type="InterPro" id="IPR006223">
    <property type="entry name" value="GcvT"/>
</dbReference>
<dbReference type="GO" id="GO:0005829">
    <property type="term" value="C:cytosol"/>
    <property type="evidence" value="ECO:0007669"/>
    <property type="project" value="TreeGrafter"/>
</dbReference>
<dbReference type="STRING" id="1048834.TC41_1701"/>
<dbReference type="KEGG" id="aad:TC41_1701"/>
<dbReference type="InterPro" id="IPR006222">
    <property type="entry name" value="GCVT_N"/>
</dbReference>
<keyword evidence="3 7" id="KW-0032">Aminotransferase</keyword>
<dbReference type="NCBIfam" id="TIGR00528">
    <property type="entry name" value="gcvT"/>
    <property type="match status" value="1"/>
</dbReference>
<dbReference type="SUPFAM" id="SSF103025">
    <property type="entry name" value="Folate-binding domain"/>
    <property type="match status" value="1"/>
</dbReference>
<evidence type="ECO:0000259" key="9">
    <source>
        <dbReference type="Pfam" id="PF01571"/>
    </source>
</evidence>
<dbReference type="SUPFAM" id="SSF101790">
    <property type="entry name" value="Aminomethyltransferase beta-barrel domain"/>
    <property type="match status" value="1"/>
</dbReference>
<evidence type="ECO:0000256" key="2">
    <source>
        <dbReference type="ARBA" id="ARBA00012616"/>
    </source>
</evidence>
<dbReference type="HOGENOM" id="CLU_007884_10_2_9"/>
<comment type="similarity">
    <text evidence="1 7">Belongs to the GcvT family.</text>
</comment>
<proteinExistence type="inferred from homology"/>
<keyword evidence="4 7" id="KW-0808">Transferase</keyword>
<dbReference type="Pfam" id="PF01571">
    <property type="entry name" value="GCV_T"/>
    <property type="match status" value="1"/>
</dbReference>
<dbReference type="GO" id="GO:0008483">
    <property type="term" value="F:transaminase activity"/>
    <property type="evidence" value="ECO:0007669"/>
    <property type="project" value="UniProtKB-KW"/>
</dbReference>
<dbReference type="InterPro" id="IPR022903">
    <property type="entry name" value="GcvT_bac"/>
</dbReference>
<evidence type="ECO:0000259" key="10">
    <source>
        <dbReference type="Pfam" id="PF08669"/>
    </source>
</evidence>
<dbReference type="GO" id="GO:0004047">
    <property type="term" value="F:aminomethyltransferase activity"/>
    <property type="evidence" value="ECO:0007669"/>
    <property type="project" value="UniProtKB-UniRule"/>
</dbReference>
<dbReference type="PIRSF" id="PIRSF006487">
    <property type="entry name" value="GcvT"/>
    <property type="match status" value="1"/>
</dbReference>
<accession>F8IL62</accession>